<dbReference type="InterPro" id="IPR029058">
    <property type="entry name" value="AB_hydrolase_fold"/>
</dbReference>
<reference evidence="1 2" key="1">
    <citation type="journal article" date="2023" name="G3 (Bethesda)">
        <title>A high-quality reference genome for the fission yeast Schizosaccharomyces osmophilus.</title>
        <authorList>
            <person name="Jia G.S."/>
            <person name="Zhang W.C."/>
            <person name="Liang Y."/>
            <person name="Liu X.H."/>
            <person name="Rhind N."/>
            <person name="Pidoux A."/>
            <person name="Brysch-Herzberg M."/>
            <person name="Du L.L."/>
        </authorList>
    </citation>
    <scope>NUCLEOTIDE SEQUENCE [LARGE SCALE GENOMIC DNA]</scope>
    <source>
        <strain evidence="1 2">CBS 15793</strain>
    </source>
</reference>
<dbReference type="EMBL" id="CP115611">
    <property type="protein sequence ID" value="WBW71257.1"/>
    <property type="molecule type" value="Genomic_DNA"/>
</dbReference>
<dbReference type="SUPFAM" id="SSF53474">
    <property type="entry name" value="alpha/beta-Hydrolases"/>
    <property type="match status" value="1"/>
</dbReference>
<evidence type="ECO:0000313" key="1">
    <source>
        <dbReference type="EMBL" id="WBW71257.1"/>
    </source>
</evidence>
<organism evidence="1 2">
    <name type="scientific">Schizosaccharomyces osmophilus</name>
    <dbReference type="NCBI Taxonomy" id="2545709"/>
    <lineage>
        <taxon>Eukaryota</taxon>
        <taxon>Fungi</taxon>
        <taxon>Dikarya</taxon>
        <taxon>Ascomycota</taxon>
        <taxon>Taphrinomycotina</taxon>
        <taxon>Schizosaccharomycetes</taxon>
        <taxon>Schizosaccharomycetales</taxon>
        <taxon>Schizosaccharomycetaceae</taxon>
        <taxon>Schizosaccharomyces</taxon>
    </lineage>
</organism>
<sequence>MDSVTIKDETIAYKHYPNDNSKIAILAHPYAYLGGSVDDACIVIMAERLQEKGYSVYVLDFSSLPSSWFSGKRDARLFSVFTHHIVETHSPSHVLIGGYSYGGRIAMHPSIRQGLDFDSMNISFIFLAPYLGLGSGLLTGYWNVKAEGFPQKASILYIVPTNDEFTGLNTFQSFFSKLKNQCSLSTMVELHECSHFLNFKKQKELSKILDEWIE</sequence>
<dbReference type="KEGG" id="som:SOMG_00742"/>
<dbReference type="Gene3D" id="3.40.50.1820">
    <property type="entry name" value="alpha/beta hydrolase"/>
    <property type="match status" value="1"/>
</dbReference>
<dbReference type="PANTHER" id="PTHR42103">
    <property type="entry name" value="ALPHA/BETA-HYDROLASES SUPERFAMILY PROTEIN"/>
    <property type="match status" value="1"/>
</dbReference>
<name>A0AAE9W7B4_9SCHI</name>
<dbReference type="PANTHER" id="PTHR42103:SF2">
    <property type="entry name" value="AB HYDROLASE-1 DOMAIN-CONTAINING PROTEIN"/>
    <property type="match status" value="1"/>
</dbReference>
<dbReference type="GO" id="GO:0016787">
    <property type="term" value="F:hydrolase activity"/>
    <property type="evidence" value="ECO:0007669"/>
    <property type="project" value="UniProtKB-KW"/>
</dbReference>
<dbReference type="GeneID" id="80874225"/>
<accession>A0AAE9W7B4</accession>
<keyword evidence="1" id="KW-0378">Hydrolase</keyword>
<dbReference type="AlphaFoldDB" id="A0AAE9W7B4"/>
<dbReference type="RefSeq" id="XP_056035500.1">
    <property type="nucleotide sequence ID" value="XM_056179536.1"/>
</dbReference>
<dbReference type="Proteomes" id="UP001212411">
    <property type="component" value="Chromosome 1"/>
</dbReference>
<proteinExistence type="predicted"/>
<protein>
    <submittedName>
        <fullName evidence="1">Alpha/beta hydrolase fold</fullName>
    </submittedName>
</protein>
<keyword evidence="2" id="KW-1185">Reference proteome</keyword>
<evidence type="ECO:0000313" key="2">
    <source>
        <dbReference type="Proteomes" id="UP001212411"/>
    </source>
</evidence>
<gene>
    <name evidence="1" type="ORF">SOMG_00742</name>
</gene>